<dbReference type="Gene3D" id="3.40.50.970">
    <property type="match status" value="1"/>
</dbReference>
<dbReference type="CDD" id="cd02016">
    <property type="entry name" value="TPP_E1_OGDC_like"/>
    <property type="match status" value="1"/>
</dbReference>
<organism evidence="7 8">
    <name type="scientific">Hypsibius exemplaris</name>
    <name type="common">Freshwater tardigrade</name>
    <dbReference type="NCBI Taxonomy" id="2072580"/>
    <lineage>
        <taxon>Eukaryota</taxon>
        <taxon>Metazoa</taxon>
        <taxon>Ecdysozoa</taxon>
        <taxon>Tardigrada</taxon>
        <taxon>Eutardigrada</taxon>
        <taxon>Parachela</taxon>
        <taxon>Hypsibioidea</taxon>
        <taxon>Hypsibiidae</taxon>
        <taxon>Hypsibius</taxon>
    </lineage>
</organism>
<dbReference type="Pfam" id="PF00676">
    <property type="entry name" value="E1_dh"/>
    <property type="match status" value="1"/>
</dbReference>
<dbReference type="AlphaFoldDB" id="A0A1W0WMK3"/>
<keyword evidence="4" id="KW-0560">Oxidoreductase</keyword>
<keyword evidence="3" id="KW-0809">Transit peptide</keyword>
<dbReference type="InterPro" id="IPR001017">
    <property type="entry name" value="DH_E1"/>
</dbReference>
<dbReference type="Gene3D" id="1.10.287.1150">
    <property type="entry name" value="TPP helical domain"/>
    <property type="match status" value="1"/>
</dbReference>
<dbReference type="Gene3D" id="3.40.50.12470">
    <property type="match status" value="1"/>
</dbReference>
<dbReference type="NCBIfam" id="TIGR00239">
    <property type="entry name" value="2oxo_dh_E1"/>
    <property type="match status" value="1"/>
</dbReference>
<dbReference type="InterPro" id="IPR031717">
    <property type="entry name" value="ODO-1/KGD_C"/>
</dbReference>
<evidence type="ECO:0000313" key="7">
    <source>
        <dbReference type="EMBL" id="OQV16425.1"/>
    </source>
</evidence>
<name>A0A1W0WMK3_HYPEX</name>
<dbReference type="InterPro" id="IPR029061">
    <property type="entry name" value="THDP-binding"/>
</dbReference>
<dbReference type="InterPro" id="IPR042179">
    <property type="entry name" value="KGD_C_sf"/>
</dbReference>
<accession>A0A1W0WMK3</accession>
<dbReference type="NCBIfam" id="NF008907">
    <property type="entry name" value="PRK12270.1"/>
    <property type="match status" value="1"/>
</dbReference>
<dbReference type="SMART" id="SM00861">
    <property type="entry name" value="Transket_pyr"/>
    <property type="match status" value="1"/>
</dbReference>
<dbReference type="GO" id="GO:0016624">
    <property type="term" value="F:oxidoreductase activity, acting on the aldehyde or oxo group of donors, disulfide as acceptor"/>
    <property type="evidence" value="ECO:0007669"/>
    <property type="project" value="InterPro"/>
</dbReference>
<dbReference type="EMBL" id="MTYJ01000074">
    <property type="protein sequence ID" value="OQV16425.1"/>
    <property type="molecule type" value="Genomic_DNA"/>
</dbReference>
<dbReference type="InterPro" id="IPR011603">
    <property type="entry name" value="2oxoglutarate_DH_E1"/>
</dbReference>
<keyword evidence="8" id="KW-1185">Reference proteome</keyword>
<dbReference type="OrthoDB" id="413077at2759"/>
<comment type="similarity">
    <text evidence="2">Belongs to the alpha-ketoglutarate dehydrogenase family.</text>
</comment>
<dbReference type="Pfam" id="PF16870">
    <property type="entry name" value="OxoGdeHyase_C"/>
    <property type="match status" value="1"/>
</dbReference>
<dbReference type="GO" id="GO:0030976">
    <property type="term" value="F:thiamine pyrophosphate binding"/>
    <property type="evidence" value="ECO:0007669"/>
    <property type="project" value="InterPro"/>
</dbReference>
<evidence type="ECO:0000256" key="2">
    <source>
        <dbReference type="ARBA" id="ARBA00006936"/>
    </source>
</evidence>
<evidence type="ECO:0000256" key="3">
    <source>
        <dbReference type="ARBA" id="ARBA00022946"/>
    </source>
</evidence>
<sequence>MHGQRNLGCAPEGVHSAQCTDNEPGMRTARRAQCAMHGQRTWDAHRKACTVRNARTTNLGCAPEDVHSAQCTDIETWDAHRKACTVRNARTTNLGSHRKACTVRNAHQLILIFFCFFITKKNLELFPYALPPELRFKMFRALVSGSRRRNPHAAARYMQARNLSFAQNKNWDGVGVQQPQPWTKAGRLVEAYRTHGHKFAQIDPLSQWTPAEHAPELSPLRHGFTSDSEPVESNGIFGLPAETTVVELQAALRKIYSGRISVEFQHLFELEEREWFAQRFEQLSRENFPAGTKKRMAELLIQTQVFDNFLGSKYPTLKRYGGEGAEGNLIFMDQILTLAAELDYHTAVVCMPHRGRLNVLAINLGLDPSYMFRKINGKSEFPDDVKSTGDVLSHLSASADLKMGDKKRQIHVTMLPNPSQLEANNPVAVGKARGRQQTLKSGDYAEDTTAGDGKKVLCIQIHGDASFAGQGIVAETFTFASLPHYSVGGSVHFITNNQIGFTTPSNVGRSSVYSSDISKINACPVIHVNGDSPEDVLRATTLALEYKDEFGKDVVIDMLCCRLHGHNEVDDPTLTQPVMYDAIRRRPSLPDSYAKQLTEDGVLTADDVSRIAKEYDTTLRDAFNNIDKFKPKAFHLEREWSGLVQPSKSITVWDTGFPIDALKYVGAKSVEAPKDGSFETHRHLEKTHMKARFERIKEGTKLDWATGEALAVGSLLLQEFDVRISGQDVGRGTFSHRHAVLVDQVTNTRYVPLNHLIPDQEAKYEVANSVLSEEAVLGFDYGMSIESPKRLVIWEAQFGDFFTGAQIIIDTYVTSGETKWLVQSGLVMLLPHGYDGAGPEHSSCRIERFLQQTDSSEVSIDGDDVNFCFAVPTTPAQYFHLLRRQIVRNYRKPLIVASPKTVLRLPAAVSDLSEMAPGTHFQPVLPDAAATDSKKVTRVVFVSGKHYYTLDKHRDAEKIGDTAIVRVEELCPFPTEALRVELQKYPNAKKVIWSQEEPRNMGAWSFIQPRFQNLLGVNLTYIGRPQLPAVAVGIGAIHEQQNKDIVQGTFA</sequence>
<evidence type="ECO:0000259" key="6">
    <source>
        <dbReference type="SMART" id="SM00861"/>
    </source>
</evidence>
<evidence type="ECO:0000256" key="4">
    <source>
        <dbReference type="ARBA" id="ARBA00023002"/>
    </source>
</evidence>
<proteinExistence type="inferred from homology"/>
<evidence type="ECO:0000256" key="5">
    <source>
        <dbReference type="ARBA" id="ARBA00023052"/>
    </source>
</evidence>
<dbReference type="InterPro" id="IPR005475">
    <property type="entry name" value="Transketolase-like_Pyr-bd"/>
</dbReference>
<dbReference type="Pfam" id="PF02779">
    <property type="entry name" value="Transket_pyr"/>
    <property type="match status" value="1"/>
</dbReference>
<dbReference type="PIRSF" id="PIRSF000157">
    <property type="entry name" value="Oxoglu_dh_E1"/>
    <property type="match status" value="1"/>
</dbReference>
<dbReference type="Proteomes" id="UP000192578">
    <property type="component" value="Unassembled WGS sequence"/>
</dbReference>
<comment type="cofactor">
    <cofactor evidence="1">
        <name>thiamine diphosphate</name>
        <dbReference type="ChEBI" id="CHEBI:58937"/>
    </cofactor>
</comment>
<feature type="domain" description="Transketolase-like pyrimidine-binding" evidence="6">
    <location>
        <begin position="702"/>
        <end position="905"/>
    </location>
</feature>
<evidence type="ECO:0000256" key="1">
    <source>
        <dbReference type="ARBA" id="ARBA00001964"/>
    </source>
</evidence>
<dbReference type="Gene3D" id="3.40.50.11610">
    <property type="entry name" value="Multifunctional 2-oxoglutarate metabolism enzyme, C-terminal domain"/>
    <property type="match status" value="1"/>
</dbReference>
<dbReference type="NCBIfam" id="NF006914">
    <property type="entry name" value="PRK09404.1"/>
    <property type="match status" value="1"/>
</dbReference>
<comment type="caution">
    <text evidence="7">The sequence shown here is derived from an EMBL/GenBank/DDBJ whole genome shotgun (WGS) entry which is preliminary data.</text>
</comment>
<protein>
    <submittedName>
        <fullName evidence="7">2-oxoglutarate dehydrogenase E1 component DHKTD1, mitochondrial</fullName>
    </submittedName>
</protein>
<gene>
    <name evidence="7" type="ORF">BV898_09416</name>
</gene>
<dbReference type="SUPFAM" id="SSF52518">
    <property type="entry name" value="Thiamin diphosphate-binding fold (THDP-binding)"/>
    <property type="match status" value="2"/>
</dbReference>
<evidence type="ECO:0000313" key="8">
    <source>
        <dbReference type="Proteomes" id="UP000192578"/>
    </source>
</evidence>
<dbReference type="PANTHER" id="PTHR23152:SF4">
    <property type="entry name" value="2-OXOADIPATE DEHYDROGENASE COMPLEX COMPONENT E1"/>
    <property type="match status" value="1"/>
</dbReference>
<reference evidence="8" key="1">
    <citation type="submission" date="2017-01" db="EMBL/GenBank/DDBJ databases">
        <title>Comparative genomics of anhydrobiosis in the tardigrade Hypsibius dujardini.</title>
        <authorList>
            <person name="Yoshida Y."/>
            <person name="Koutsovoulos G."/>
            <person name="Laetsch D."/>
            <person name="Stevens L."/>
            <person name="Kumar S."/>
            <person name="Horikawa D."/>
            <person name="Ishino K."/>
            <person name="Komine S."/>
            <person name="Tomita M."/>
            <person name="Blaxter M."/>
            <person name="Arakawa K."/>
        </authorList>
    </citation>
    <scope>NUCLEOTIDE SEQUENCE [LARGE SCALE GENOMIC DNA]</scope>
    <source>
        <strain evidence="8">Z151</strain>
    </source>
</reference>
<dbReference type="PANTHER" id="PTHR23152">
    <property type="entry name" value="2-OXOGLUTARATE DEHYDROGENASE"/>
    <property type="match status" value="1"/>
</dbReference>
<keyword evidence="5" id="KW-0786">Thiamine pyrophosphate</keyword>